<dbReference type="PROSITE" id="PS00887">
    <property type="entry name" value="ILVD_EDD_2"/>
    <property type="match status" value="1"/>
</dbReference>
<dbReference type="GO" id="GO:0004160">
    <property type="term" value="F:dihydroxy-acid dehydratase activity"/>
    <property type="evidence" value="ECO:0007669"/>
    <property type="project" value="UniProtKB-UniRule"/>
</dbReference>
<dbReference type="Pfam" id="PF00920">
    <property type="entry name" value="ILVD_EDD_N"/>
    <property type="match status" value="1"/>
</dbReference>
<dbReference type="OMA" id="STQGRNM"/>
<proteinExistence type="inferred from homology"/>
<dbReference type="GO" id="GO:0005829">
    <property type="term" value="C:cytosol"/>
    <property type="evidence" value="ECO:0007669"/>
    <property type="project" value="TreeGrafter"/>
</dbReference>
<dbReference type="InterPro" id="IPR056740">
    <property type="entry name" value="ILV_EDD_C"/>
</dbReference>
<evidence type="ECO:0000256" key="12">
    <source>
        <dbReference type="ARBA" id="ARBA00029436"/>
    </source>
</evidence>
<dbReference type="InterPro" id="IPR042096">
    <property type="entry name" value="Dihydro-acid_dehy_C"/>
</dbReference>
<evidence type="ECO:0000256" key="11">
    <source>
        <dbReference type="ARBA" id="ARBA00029304"/>
    </source>
</evidence>
<comment type="similarity">
    <text evidence="2 15">Belongs to the IlvD/Edd family.</text>
</comment>
<dbReference type="PANTHER" id="PTHR43661:SF3">
    <property type="entry name" value="D-XYLONATE DEHYDRATASE YAGF-RELATED"/>
    <property type="match status" value="1"/>
</dbReference>
<dbReference type="GO" id="GO:0009099">
    <property type="term" value="P:L-valine biosynthetic process"/>
    <property type="evidence" value="ECO:0007669"/>
    <property type="project" value="UniProtKB-UniRule"/>
</dbReference>
<keyword evidence="7 15" id="KW-0408">Iron</keyword>
<dbReference type="GO" id="GO:0009097">
    <property type="term" value="P:isoleucine biosynthetic process"/>
    <property type="evidence" value="ECO:0007669"/>
    <property type="project" value="UniProtKB-UniRule"/>
</dbReference>
<feature type="modified residue" description="N6-carboxylysine" evidence="15">
    <location>
        <position position="121"/>
    </location>
</feature>
<sequence>MRSDVIKHGVDAAPARSLLRADGLKDEDFDKPFIGIADSWNEVVPGHIHLNKIVDAVKEGIREAGGVPFVFGTPAVCDGIAMGHKGMRYSLISREVISDCCEVMVEGHAMDGWVGVSNCDKVTPGMLMAAGRMNIPALMVTGGAMEAGKLNGEDIDFQSVFEAIGQVQVGAADESFLKTVECAACPGAGSCSGLFTANTMACLTETLGMSLTGCGTSLAVDEKKLAIAKESGKRIVELVKKGIKPRDIVNSHSFHNAICVDMAIGGSTNTALHIPAISKEFGCPVDLSEFDKISREVPHITSLRPAGQFHIRDLDNAGGVPAILKRLIDHIEDAPTVNGKSVMEIAESATIADENVLRPLDNPYHQQGGIAILKGNIAPMGSVIKQAAVSPKMMVFSGRARCFDSEKDATEAIKSGSIVAGDVVVIRYEGPKGAPGMPEMLAPTSIIQGMGLGETVALITDGRFSGATRGGAIGHVSPEAYEKGPIAALRDGDMIDIDIPNRKLNARLSDEEIKARLAEVEIVDRPVTGVQKKYRKLVTNGVNGAYLE</sequence>
<dbReference type="NCBIfam" id="NF002068">
    <property type="entry name" value="PRK00911.1"/>
    <property type="match status" value="1"/>
</dbReference>
<feature type="domain" description="Dihydroxy-acid/6-phosphogluconate dehydratase N-terminal" evidence="16">
    <location>
        <begin position="31"/>
        <end position="344"/>
    </location>
</feature>
<dbReference type="GeneID" id="41321126"/>
<evidence type="ECO:0000259" key="17">
    <source>
        <dbReference type="Pfam" id="PF24877"/>
    </source>
</evidence>
<evidence type="ECO:0000256" key="8">
    <source>
        <dbReference type="ARBA" id="ARBA00023014"/>
    </source>
</evidence>
<evidence type="ECO:0000313" key="18">
    <source>
        <dbReference type="EMBL" id="AYQ54514.1"/>
    </source>
</evidence>
<evidence type="ECO:0000259" key="16">
    <source>
        <dbReference type="Pfam" id="PF00920"/>
    </source>
</evidence>
<comment type="cofactor">
    <cofactor evidence="15">
        <name>[2Fe-2S] cluster</name>
        <dbReference type="ChEBI" id="CHEBI:190135"/>
    </cofactor>
    <text evidence="15">Binds 1 [2Fe-2S] cluster per subunit. This cluster acts as a Lewis acid cofactor.</text>
</comment>
<keyword evidence="4 15" id="KW-0001">2Fe-2S</keyword>
<dbReference type="GO" id="GO:0000287">
    <property type="term" value="F:magnesium ion binding"/>
    <property type="evidence" value="ECO:0007669"/>
    <property type="project" value="UniProtKB-UniRule"/>
</dbReference>
<evidence type="ECO:0000256" key="1">
    <source>
        <dbReference type="ARBA" id="ARBA00001946"/>
    </source>
</evidence>
<dbReference type="InterPro" id="IPR000581">
    <property type="entry name" value="ILV_EDD_N"/>
</dbReference>
<keyword evidence="10 15" id="KW-0100">Branched-chain amino acid biosynthesis</keyword>
<evidence type="ECO:0000256" key="10">
    <source>
        <dbReference type="ARBA" id="ARBA00023304"/>
    </source>
</evidence>
<dbReference type="Proteomes" id="UP000273278">
    <property type="component" value="Chromosome"/>
</dbReference>
<organism evidence="18 19">
    <name type="scientific">Methanomethylophilus alvi</name>
    <dbReference type="NCBI Taxonomy" id="1291540"/>
    <lineage>
        <taxon>Archaea</taxon>
        <taxon>Methanobacteriati</taxon>
        <taxon>Thermoplasmatota</taxon>
        <taxon>Thermoplasmata</taxon>
        <taxon>Methanomassiliicoccales</taxon>
        <taxon>Methanomethylophilaceae</taxon>
        <taxon>Methanomethylophilus</taxon>
    </lineage>
</organism>
<feature type="binding site" evidence="15">
    <location>
        <position position="120"/>
    </location>
    <ligand>
        <name>Mg(2+)</name>
        <dbReference type="ChEBI" id="CHEBI:18420"/>
    </ligand>
</feature>
<evidence type="ECO:0000256" key="7">
    <source>
        <dbReference type="ARBA" id="ARBA00023004"/>
    </source>
</evidence>
<comment type="subunit">
    <text evidence="15">Homodimer.</text>
</comment>
<dbReference type="SUPFAM" id="SSF52016">
    <property type="entry name" value="LeuD/IlvD-like"/>
    <property type="match status" value="1"/>
</dbReference>
<feature type="binding site" evidence="15">
    <location>
        <position position="78"/>
    </location>
    <ligand>
        <name>Mg(2+)</name>
        <dbReference type="ChEBI" id="CHEBI:18420"/>
    </ligand>
</feature>
<evidence type="ECO:0000256" key="15">
    <source>
        <dbReference type="HAMAP-Rule" id="MF_00012"/>
    </source>
</evidence>
<comment type="cofactor">
    <cofactor evidence="1 15">
        <name>Mg(2+)</name>
        <dbReference type="ChEBI" id="CHEBI:18420"/>
    </cofactor>
</comment>
<comment type="function">
    <text evidence="15">Functions in the biosynthesis of branched-chain amino acids. Catalyzes the dehydration of (2R,3R)-2,3-dihydroxy-3-methylpentanoate (2,3-dihydroxy-3-methylvalerate) into 2-oxo-3-methylpentanoate (2-oxo-3-methylvalerate) and of (2R)-2,3-dihydroxy-3-methylbutanoate (2,3-dihydroxyisovalerate) into 2-oxo-3-methylbutanoate (2-oxoisovalerate), the penultimate precursor to L-isoleucine and L-valine, respectively.</text>
</comment>
<evidence type="ECO:0000256" key="4">
    <source>
        <dbReference type="ARBA" id="ARBA00022714"/>
    </source>
</evidence>
<feature type="binding site" description="via carbamate group" evidence="15">
    <location>
        <position position="121"/>
    </location>
    <ligand>
        <name>Mg(2+)</name>
        <dbReference type="ChEBI" id="CHEBI:18420"/>
    </ligand>
</feature>
<keyword evidence="9 15" id="KW-0456">Lyase</keyword>
<comment type="pathway">
    <text evidence="13 15">Amino-acid biosynthesis; L-isoleucine biosynthesis; L-isoleucine from 2-oxobutanoate: step 3/4.</text>
</comment>
<dbReference type="InterPro" id="IPR004404">
    <property type="entry name" value="DihydroxyA_deHydtase"/>
</dbReference>
<dbReference type="SUPFAM" id="SSF143975">
    <property type="entry name" value="IlvD/EDD N-terminal domain-like"/>
    <property type="match status" value="1"/>
</dbReference>
<dbReference type="HAMAP" id="MF_00012">
    <property type="entry name" value="IlvD"/>
    <property type="match status" value="1"/>
</dbReference>
<evidence type="ECO:0000313" key="19">
    <source>
        <dbReference type="Proteomes" id="UP000273278"/>
    </source>
</evidence>
<protein>
    <recommendedName>
        <fullName evidence="14 15">Dihydroxy-acid dehydratase</fullName>
        <shortName evidence="15">DAD</shortName>
        <ecNumber evidence="14 15">4.2.1.9</ecNumber>
    </recommendedName>
</protein>
<dbReference type="PROSITE" id="PS00886">
    <property type="entry name" value="ILVD_EDD_1"/>
    <property type="match status" value="1"/>
</dbReference>
<dbReference type="InterPro" id="IPR037237">
    <property type="entry name" value="IlvD/EDD_N"/>
</dbReference>
<evidence type="ECO:0000256" key="3">
    <source>
        <dbReference type="ARBA" id="ARBA00022605"/>
    </source>
</evidence>
<comment type="caution">
    <text evidence="15">Lacks conserved residue(s) required for the propagation of feature annotation.</text>
</comment>
<feature type="binding site" evidence="15">
    <location>
        <position position="439"/>
    </location>
    <ligand>
        <name>Mg(2+)</name>
        <dbReference type="ChEBI" id="CHEBI:18420"/>
    </ligand>
</feature>
<dbReference type="AlphaFoldDB" id="A0A3G3IG42"/>
<reference evidence="18 19" key="1">
    <citation type="submission" date="2016-10" db="EMBL/GenBank/DDBJ databases">
        <title>Complete genome of the TMA-utilizing, human hosted archaeon Methanomethylophilus alvus Gen. nov, sp. nov., strain Mx-05, derived from a pure culture.</title>
        <authorList>
            <person name="Brugere J.-F."/>
            <person name="Ben Hania W."/>
            <person name="Chaudhary P.P."/>
            <person name="Gaci N."/>
            <person name="Borrel G."/>
            <person name="Cao Van Tuat L."/>
            <person name="Fardeau M.-L."/>
            <person name="Harris H.M.B."/>
            <person name="O'Toole P.W."/>
            <person name="Ollivier B."/>
        </authorList>
    </citation>
    <scope>NUCLEOTIDE SEQUENCE [LARGE SCALE GENOMIC DNA]</scope>
    <source>
        <strain evidence="18 19">Mx-05</strain>
    </source>
</reference>
<dbReference type="GO" id="GO:0051537">
    <property type="term" value="F:2 iron, 2 sulfur cluster binding"/>
    <property type="evidence" value="ECO:0007669"/>
    <property type="project" value="UniProtKB-UniRule"/>
</dbReference>
<comment type="catalytic activity">
    <reaction evidence="11">
        <text>(2R)-2,3-dihydroxy-3-methylbutanoate = 3-methyl-2-oxobutanoate + H2O</text>
        <dbReference type="Rhea" id="RHEA:24809"/>
        <dbReference type="ChEBI" id="CHEBI:11851"/>
        <dbReference type="ChEBI" id="CHEBI:15377"/>
        <dbReference type="ChEBI" id="CHEBI:49072"/>
        <dbReference type="EC" id="4.2.1.9"/>
    </reaction>
    <physiologicalReaction direction="left-to-right" evidence="11">
        <dbReference type="Rhea" id="RHEA:24810"/>
    </physiologicalReaction>
</comment>
<comment type="pathway">
    <text evidence="12 15">Amino-acid biosynthesis; L-valine biosynthesis; L-valine from pyruvate: step 3/4.</text>
</comment>
<keyword evidence="6 15" id="KW-0460">Magnesium</keyword>
<dbReference type="EMBL" id="CP017686">
    <property type="protein sequence ID" value="AYQ54514.1"/>
    <property type="molecule type" value="Genomic_DNA"/>
</dbReference>
<dbReference type="Pfam" id="PF24877">
    <property type="entry name" value="ILV_EDD_C"/>
    <property type="match status" value="1"/>
</dbReference>
<dbReference type="EC" id="4.2.1.9" evidence="14 15"/>
<dbReference type="PANTHER" id="PTHR43661">
    <property type="entry name" value="D-XYLONATE DEHYDRATASE"/>
    <property type="match status" value="1"/>
</dbReference>
<dbReference type="UniPathway" id="UPA00047">
    <property type="reaction ID" value="UER00057"/>
</dbReference>
<evidence type="ECO:0000256" key="9">
    <source>
        <dbReference type="ARBA" id="ARBA00023239"/>
    </source>
</evidence>
<gene>
    <name evidence="15" type="primary">ilvD</name>
    <name evidence="18" type="ORF">BKD89_01620</name>
</gene>
<evidence type="ECO:0000256" key="5">
    <source>
        <dbReference type="ARBA" id="ARBA00022723"/>
    </source>
</evidence>
<dbReference type="FunFam" id="3.50.30.80:FF:000001">
    <property type="entry name" value="Dihydroxy-acid dehydratase"/>
    <property type="match status" value="1"/>
</dbReference>
<dbReference type="InterPro" id="IPR020558">
    <property type="entry name" value="DiOHA_6PGluconate_deHydtase_CS"/>
</dbReference>
<dbReference type="RefSeq" id="WP_015504226.1">
    <property type="nucleotide sequence ID" value="NZ_CAYARO010000017.1"/>
</dbReference>
<accession>A0A3G3IG42</accession>
<evidence type="ECO:0000256" key="2">
    <source>
        <dbReference type="ARBA" id="ARBA00006486"/>
    </source>
</evidence>
<comment type="catalytic activity">
    <reaction evidence="15">
        <text>(2R,3R)-2,3-dihydroxy-3-methylpentanoate = (S)-3-methyl-2-oxopentanoate + H2O</text>
        <dbReference type="Rhea" id="RHEA:27694"/>
        <dbReference type="ChEBI" id="CHEBI:15377"/>
        <dbReference type="ChEBI" id="CHEBI:35146"/>
        <dbReference type="ChEBI" id="CHEBI:49258"/>
        <dbReference type="EC" id="4.2.1.9"/>
    </reaction>
</comment>
<feature type="domain" description="Dihydroxy-acid/6-phosphogluconate dehydratase C-terminal" evidence="17">
    <location>
        <begin position="355"/>
        <end position="545"/>
    </location>
</feature>
<evidence type="ECO:0000256" key="14">
    <source>
        <dbReference type="ARBA" id="ARBA00029490"/>
    </source>
</evidence>
<keyword evidence="8 15" id="KW-0411">Iron-sulfur</keyword>
<dbReference type="UniPathway" id="UPA00049">
    <property type="reaction ID" value="UER00061"/>
</dbReference>
<keyword evidence="5 15" id="KW-0479">Metal-binding</keyword>
<name>A0A3G3IG42_9ARCH</name>
<evidence type="ECO:0000256" key="6">
    <source>
        <dbReference type="ARBA" id="ARBA00022842"/>
    </source>
</evidence>
<dbReference type="NCBIfam" id="TIGR00110">
    <property type="entry name" value="ilvD"/>
    <property type="match status" value="1"/>
</dbReference>
<keyword evidence="3 15" id="KW-0028">Amino-acid biosynthesis</keyword>
<feature type="active site" description="Proton acceptor" evidence="15">
    <location>
        <position position="465"/>
    </location>
</feature>
<dbReference type="Gene3D" id="3.50.30.80">
    <property type="entry name" value="IlvD/EDD C-terminal domain-like"/>
    <property type="match status" value="1"/>
</dbReference>
<evidence type="ECO:0000256" key="13">
    <source>
        <dbReference type="ARBA" id="ARBA00029437"/>
    </source>
</evidence>